<keyword evidence="5 8" id="KW-0472">Membrane</keyword>
<keyword evidence="12" id="KW-1185">Reference proteome</keyword>
<dbReference type="AlphaFoldDB" id="A0A1J1GMZ9"/>
<dbReference type="VEuPathDB" id="PlasmoDB:PGAL8A_00141300"/>
<dbReference type="Gene3D" id="2.60.40.2860">
    <property type="match status" value="2"/>
</dbReference>
<keyword evidence="8" id="KW-1133">Transmembrane helix</keyword>
<dbReference type="GO" id="GO:0005886">
    <property type="term" value="C:plasma membrane"/>
    <property type="evidence" value="ECO:0007669"/>
    <property type="project" value="UniProtKB-SubCell"/>
</dbReference>
<evidence type="ECO:0000256" key="6">
    <source>
        <dbReference type="ARBA" id="ARBA00023157"/>
    </source>
</evidence>
<dbReference type="PROSITE" id="PS51701">
    <property type="entry name" value="6_CYS"/>
    <property type="match status" value="2"/>
</dbReference>
<dbReference type="OrthoDB" id="369273at2759"/>
<evidence type="ECO:0000256" key="1">
    <source>
        <dbReference type="ARBA" id="ARBA00004236"/>
    </source>
</evidence>
<dbReference type="SMART" id="SM00970">
    <property type="entry name" value="s48_45"/>
    <property type="match status" value="2"/>
</dbReference>
<keyword evidence="8" id="KW-0812">Transmembrane</keyword>
<dbReference type="InterPro" id="IPR038160">
    <property type="entry name" value="6_CYS_dom_sf"/>
</dbReference>
<dbReference type="EMBL" id="CVMV01000019">
    <property type="protein sequence ID" value="CRG93707.1"/>
    <property type="molecule type" value="Genomic_DNA"/>
</dbReference>
<evidence type="ECO:0000259" key="10">
    <source>
        <dbReference type="PROSITE" id="PS51701"/>
    </source>
</evidence>
<comment type="subcellular location">
    <subcellularLocation>
        <location evidence="1">Cell membrane</location>
    </subcellularLocation>
    <subcellularLocation>
        <location evidence="2">Cell surface</location>
    </subcellularLocation>
</comment>
<feature type="chain" id="PRO_5012972620" evidence="9">
    <location>
        <begin position="24"/>
        <end position="314"/>
    </location>
</feature>
<accession>A0A1J1GMZ9</accession>
<dbReference type="InterPro" id="IPR010884">
    <property type="entry name" value="6_CYS_dom"/>
</dbReference>
<dbReference type="Proteomes" id="UP000220797">
    <property type="component" value="Unassembled WGS sequence"/>
</dbReference>
<gene>
    <name evidence="11" type="ORF">PGAL8A_00141300</name>
</gene>
<evidence type="ECO:0000256" key="4">
    <source>
        <dbReference type="ARBA" id="ARBA00022729"/>
    </source>
</evidence>
<comment type="caution">
    <text evidence="11">The sequence shown here is derived from an EMBL/GenBank/DDBJ whole genome shotgun (WGS) entry which is preliminary data.</text>
</comment>
<dbReference type="RefSeq" id="XP_028526529.1">
    <property type="nucleotide sequence ID" value="XM_028674949.1"/>
</dbReference>
<dbReference type="Pfam" id="PF07422">
    <property type="entry name" value="s48_45"/>
    <property type="match status" value="2"/>
</dbReference>
<dbReference type="GeneID" id="39729937"/>
<name>A0A1J1GMZ9_PLAGA</name>
<keyword evidence="4 9" id="KW-0732">Signal</keyword>
<reference evidence="11" key="1">
    <citation type="submission" date="2015-04" db="EMBL/GenBank/DDBJ databases">
        <authorList>
            <consortium name="Pathogen Informatics"/>
        </authorList>
    </citation>
    <scope>NUCLEOTIDE SEQUENCE [LARGE SCALE GENOMIC DNA]</scope>
    <source>
        <strain evidence="11">8A</strain>
    </source>
</reference>
<dbReference type="GO" id="GO:0009986">
    <property type="term" value="C:cell surface"/>
    <property type="evidence" value="ECO:0007669"/>
    <property type="project" value="UniProtKB-SubCell"/>
</dbReference>
<feature type="transmembrane region" description="Helical" evidence="8">
    <location>
        <begin position="295"/>
        <end position="313"/>
    </location>
</feature>
<evidence type="ECO:0000313" key="11">
    <source>
        <dbReference type="EMBL" id="CRG93707.1"/>
    </source>
</evidence>
<feature type="signal peptide" evidence="9">
    <location>
        <begin position="1"/>
        <end position="23"/>
    </location>
</feature>
<dbReference type="OMA" id="FGCDFDH"/>
<evidence type="ECO:0000256" key="9">
    <source>
        <dbReference type="SAM" id="SignalP"/>
    </source>
</evidence>
<keyword evidence="7" id="KW-0325">Glycoprotein</keyword>
<evidence type="ECO:0000256" key="5">
    <source>
        <dbReference type="ARBA" id="ARBA00023136"/>
    </source>
</evidence>
<evidence type="ECO:0000256" key="8">
    <source>
        <dbReference type="SAM" id="Phobius"/>
    </source>
</evidence>
<evidence type="ECO:0000256" key="7">
    <source>
        <dbReference type="ARBA" id="ARBA00023180"/>
    </source>
</evidence>
<evidence type="ECO:0000313" key="12">
    <source>
        <dbReference type="Proteomes" id="UP000220797"/>
    </source>
</evidence>
<organism evidence="11 12">
    <name type="scientific">Plasmodium gallinaceum</name>
    <dbReference type="NCBI Taxonomy" id="5849"/>
    <lineage>
        <taxon>Eukaryota</taxon>
        <taxon>Sar</taxon>
        <taxon>Alveolata</taxon>
        <taxon>Apicomplexa</taxon>
        <taxon>Aconoidasida</taxon>
        <taxon>Haemosporida</taxon>
        <taxon>Plasmodiidae</taxon>
        <taxon>Plasmodium</taxon>
        <taxon>Plasmodium (Haemamoeba)</taxon>
    </lineage>
</organism>
<proteinExistence type="predicted"/>
<evidence type="ECO:0000256" key="2">
    <source>
        <dbReference type="ARBA" id="ARBA00004241"/>
    </source>
</evidence>
<feature type="domain" description="6-Cys" evidence="10">
    <location>
        <begin position="21"/>
        <end position="160"/>
    </location>
</feature>
<evidence type="ECO:0000256" key="3">
    <source>
        <dbReference type="ARBA" id="ARBA00022475"/>
    </source>
</evidence>
<keyword evidence="3" id="KW-1003">Cell membrane</keyword>
<protein>
    <submittedName>
        <fullName evidence="11">6-cysteine protein, putative</fullName>
    </submittedName>
</protein>
<sequence length="314" mass="36537">MLTYFFTLFLIIYFLYILCKVKGDCDFSSDSLNLSVSEIIPKDEETYLSNIKYCVKFTKGFEILTFICPKKSINYEGIEVRPFNCFETVRINGRHENLGELLEGSVFKNSETDSTIVRKVFIPPLIKEDILFECTCDNSLTFKGKHMGSRGIMRVQLKKNKIFGCDFDHNGNITQKNPFIYHEKSTKNSNETIICNVIVNSSEVILGLICPKDYKLFPDNCFENVLHENKIVKISELVPHDLKLHTNEKERSSFASFTLNKNEKTKGFSCQCVKNKNSRLYAYFEFDLNYKSSSFHIYILSFIIFILFLILFFF</sequence>
<feature type="domain" description="6-Cys" evidence="10">
    <location>
        <begin position="161"/>
        <end position="291"/>
    </location>
</feature>
<keyword evidence="6" id="KW-1015">Disulfide bond</keyword>